<feature type="transmembrane region" description="Helical" evidence="1">
    <location>
        <begin position="45"/>
        <end position="65"/>
    </location>
</feature>
<organism evidence="2 3">
    <name type="scientific">Pseudofrancisella aestuarii</name>
    <dbReference type="NCBI Taxonomy" id="2670347"/>
    <lineage>
        <taxon>Bacteria</taxon>
        <taxon>Pseudomonadati</taxon>
        <taxon>Pseudomonadota</taxon>
        <taxon>Gammaproteobacteria</taxon>
        <taxon>Thiotrichales</taxon>
        <taxon>Francisellaceae</taxon>
        <taxon>Pseudofrancisella</taxon>
    </lineage>
</organism>
<dbReference type="RefSeq" id="WP_119330411.1">
    <property type="nucleotide sequence ID" value="NZ_JBHSJH010000001.1"/>
</dbReference>
<feature type="transmembrane region" description="Helical" evidence="1">
    <location>
        <begin position="85"/>
        <end position="106"/>
    </location>
</feature>
<dbReference type="EMBL" id="JBHSJH010000001">
    <property type="protein sequence ID" value="MFC4891862.1"/>
    <property type="molecule type" value="Genomic_DNA"/>
</dbReference>
<gene>
    <name evidence="2" type="ORF">ACFPDQ_02205</name>
</gene>
<name>A0ABV9TAS3_9GAMM</name>
<keyword evidence="1" id="KW-1133">Transmembrane helix</keyword>
<evidence type="ECO:0000313" key="2">
    <source>
        <dbReference type="EMBL" id="MFC4891862.1"/>
    </source>
</evidence>
<keyword evidence="1" id="KW-0472">Membrane</keyword>
<evidence type="ECO:0000313" key="3">
    <source>
        <dbReference type="Proteomes" id="UP001595926"/>
    </source>
</evidence>
<dbReference type="Proteomes" id="UP001595926">
    <property type="component" value="Unassembled WGS sequence"/>
</dbReference>
<keyword evidence="3" id="KW-1185">Reference proteome</keyword>
<evidence type="ECO:0000256" key="1">
    <source>
        <dbReference type="SAM" id="Phobius"/>
    </source>
</evidence>
<feature type="transmembrane region" description="Helical" evidence="1">
    <location>
        <begin position="112"/>
        <end position="132"/>
    </location>
</feature>
<protein>
    <submittedName>
        <fullName evidence="2">Uncharacterized protein</fullName>
    </submittedName>
</protein>
<feature type="transmembrane region" description="Helical" evidence="1">
    <location>
        <begin position="21"/>
        <end position="39"/>
    </location>
</feature>
<keyword evidence="1" id="KW-0812">Transmembrane</keyword>
<accession>A0ABV9TAS3</accession>
<proteinExistence type="predicted"/>
<comment type="caution">
    <text evidence="2">The sequence shown here is derived from an EMBL/GenBank/DDBJ whole genome shotgun (WGS) entry which is preliminary data.</text>
</comment>
<sequence>MSAEEFLSEKLQKFSLLDIALVKWVYLFVGLLTCTLYTPLLNVSWIFFLLMALIAQFPLLIHFFASEGSYIEKARHYLATNKPSYQVLLFFSTFFFGCMITVLVPVLITVPWYAYVIIIVVLAIKPMTSNMFW</sequence>
<reference evidence="3" key="1">
    <citation type="journal article" date="2019" name="Int. J. Syst. Evol. Microbiol.">
        <title>The Global Catalogue of Microorganisms (GCM) 10K type strain sequencing project: providing services to taxonomists for standard genome sequencing and annotation.</title>
        <authorList>
            <consortium name="The Broad Institute Genomics Platform"/>
            <consortium name="The Broad Institute Genome Sequencing Center for Infectious Disease"/>
            <person name="Wu L."/>
            <person name="Ma J."/>
        </authorList>
    </citation>
    <scope>NUCLEOTIDE SEQUENCE [LARGE SCALE GENOMIC DNA]</scope>
    <source>
        <strain evidence="3">CGMCC 1.13718</strain>
    </source>
</reference>